<name>A0A0B1SDR5_OESDE</name>
<feature type="transmembrane region" description="Helical" evidence="1">
    <location>
        <begin position="12"/>
        <end position="32"/>
    </location>
</feature>
<evidence type="ECO:0000256" key="1">
    <source>
        <dbReference type="SAM" id="Phobius"/>
    </source>
</evidence>
<evidence type="ECO:0000313" key="3">
    <source>
        <dbReference type="Proteomes" id="UP000053660"/>
    </source>
</evidence>
<protein>
    <submittedName>
        <fullName evidence="2">Uncharacterized protein</fullName>
    </submittedName>
</protein>
<gene>
    <name evidence="2" type="ORF">OESDEN_16839</name>
</gene>
<evidence type="ECO:0000313" key="2">
    <source>
        <dbReference type="EMBL" id="KHJ83463.1"/>
    </source>
</evidence>
<keyword evidence="3" id="KW-1185">Reference proteome</keyword>
<keyword evidence="1" id="KW-1133">Transmembrane helix</keyword>
<keyword evidence="1" id="KW-0472">Membrane</keyword>
<proteinExistence type="predicted"/>
<sequence length="34" mass="3857">MDQWCNVDPRPRASSSLTLLVTAFITISYALFHC</sequence>
<reference evidence="2 3" key="1">
    <citation type="submission" date="2014-03" db="EMBL/GenBank/DDBJ databases">
        <title>Draft genome of the hookworm Oesophagostomum dentatum.</title>
        <authorList>
            <person name="Mitreva M."/>
        </authorList>
    </citation>
    <scope>NUCLEOTIDE SEQUENCE [LARGE SCALE GENOMIC DNA]</scope>
    <source>
        <strain evidence="2 3">OD-Hann</strain>
    </source>
</reference>
<dbReference type="EMBL" id="KN573352">
    <property type="protein sequence ID" value="KHJ83463.1"/>
    <property type="molecule type" value="Genomic_DNA"/>
</dbReference>
<keyword evidence="1" id="KW-0812">Transmembrane</keyword>
<organism evidence="2 3">
    <name type="scientific">Oesophagostomum dentatum</name>
    <name type="common">Nodular worm</name>
    <dbReference type="NCBI Taxonomy" id="61180"/>
    <lineage>
        <taxon>Eukaryota</taxon>
        <taxon>Metazoa</taxon>
        <taxon>Ecdysozoa</taxon>
        <taxon>Nematoda</taxon>
        <taxon>Chromadorea</taxon>
        <taxon>Rhabditida</taxon>
        <taxon>Rhabditina</taxon>
        <taxon>Rhabditomorpha</taxon>
        <taxon>Strongyloidea</taxon>
        <taxon>Strongylidae</taxon>
        <taxon>Oesophagostomum</taxon>
    </lineage>
</organism>
<dbReference type="AlphaFoldDB" id="A0A0B1SDR5"/>
<dbReference type="Proteomes" id="UP000053660">
    <property type="component" value="Unassembled WGS sequence"/>
</dbReference>
<accession>A0A0B1SDR5</accession>